<dbReference type="Proteomes" id="UP000192328">
    <property type="component" value="Unassembled WGS sequence"/>
</dbReference>
<dbReference type="EMBL" id="FWXZ01000007">
    <property type="protein sequence ID" value="SMC83255.1"/>
    <property type="molecule type" value="Genomic_DNA"/>
</dbReference>
<comment type="caution">
    <text evidence="1">The sequence shown here is derived from an EMBL/GenBank/DDBJ whole genome shotgun (WGS) entry which is preliminary data.</text>
</comment>
<accession>A0AC61PPU8</accession>
<protein>
    <submittedName>
        <fullName evidence="1">ABC-type polysaccharide/polyol phosphate transport system, ATPase component</fullName>
    </submittedName>
</protein>
<evidence type="ECO:0000313" key="2">
    <source>
        <dbReference type="Proteomes" id="UP000192328"/>
    </source>
</evidence>
<organism evidence="1 2">
    <name type="scientific">Aristaeella lactis</name>
    <dbReference type="NCBI Taxonomy" id="3046383"/>
    <lineage>
        <taxon>Bacteria</taxon>
        <taxon>Bacillati</taxon>
        <taxon>Bacillota</taxon>
        <taxon>Clostridia</taxon>
        <taxon>Eubacteriales</taxon>
        <taxon>Aristaeellaceae</taxon>
        <taxon>Aristaeella</taxon>
    </lineage>
</organism>
<sequence>MSKQYRLGQFGETSLRDVLQRANARLHRREDPTKRIGADRISNEPFMALDDISFDVKQGERVGIIGRNGAGKSTLLKLISRITAPTSGTIGLNGRVASMLEVGTGFHTELTGRENIYMNGAILGMKKREIDRKLDSIIDFSECEQFIDTPVKRYSSGMYVKLAFSVAAHLDAEIMIMDEVLAVGDMAFQKKCLDKMQTVSQTEGRTILYVSHQMDTIRRLCDRCVVLDHGKLTYQGEVQDAISRYMNINTAQFEKEVDLAGLPSQKGCTQRIRLIHASVLNAEGVYSSTDRLHLKVTVESDDTYEDVRFMFILFYADGSRLGKTESQNFTVYKGLNETEIRIPCAGMADGMYFYEMSVYRKNDDGLCEKCDSVPNVFPVTIYNTEAFGLNTEKWKSAAWGHFMLRPVEISGTEPVTERHSL</sequence>
<evidence type="ECO:0000313" key="1">
    <source>
        <dbReference type="EMBL" id="SMC83255.1"/>
    </source>
</evidence>
<proteinExistence type="predicted"/>
<reference evidence="1" key="1">
    <citation type="submission" date="2017-04" db="EMBL/GenBank/DDBJ databases">
        <authorList>
            <person name="Varghese N."/>
            <person name="Submissions S."/>
        </authorList>
    </citation>
    <scope>NUCLEOTIDE SEQUENCE</scope>
    <source>
        <strain evidence="1">WTE2008</strain>
    </source>
</reference>
<gene>
    <name evidence="1" type="ORF">SAMN06297397_2801</name>
</gene>
<keyword evidence="2" id="KW-1185">Reference proteome</keyword>
<name>A0AC61PPU8_9FIRM</name>